<sequence length="90" mass="10543">MAGHGVKKIAKILGQPRIIVQDVITKYKEENRTDSAPQPGPRKNNMHYNSEESFIESQKASDMELNLYFPYCRHFVFMKLIRQTQTWTPD</sequence>
<evidence type="ECO:0000256" key="1">
    <source>
        <dbReference type="SAM" id="MobiDB-lite"/>
    </source>
</evidence>
<dbReference type="Proteomes" id="UP000789375">
    <property type="component" value="Unassembled WGS sequence"/>
</dbReference>
<proteinExistence type="predicted"/>
<dbReference type="AlphaFoldDB" id="A0A9N9BEW9"/>
<keyword evidence="3" id="KW-1185">Reference proteome</keyword>
<accession>A0A9N9BEW9</accession>
<protein>
    <submittedName>
        <fullName evidence="2">3199_t:CDS:1</fullName>
    </submittedName>
</protein>
<evidence type="ECO:0000313" key="2">
    <source>
        <dbReference type="EMBL" id="CAG8566050.1"/>
    </source>
</evidence>
<organism evidence="2 3">
    <name type="scientific">Funneliformis mosseae</name>
    <name type="common">Endomycorrhizal fungus</name>
    <name type="synonym">Glomus mosseae</name>
    <dbReference type="NCBI Taxonomy" id="27381"/>
    <lineage>
        <taxon>Eukaryota</taxon>
        <taxon>Fungi</taxon>
        <taxon>Fungi incertae sedis</taxon>
        <taxon>Mucoromycota</taxon>
        <taxon>Glomeromycotina</taxon>
        <taxon>Glomeromycetes</taxon>
        <taxon>Glomerales</taxon>
        <taxon>Glomeraceae</taxon>
        <taxon>Funneliformis</taxon>
    </lineage>
</organism>
<reference evidence="2" key="1">
    <citation type="submission" date="2021-06" db="EMBL/GenBank/DDBJ databases">
        <authorList>
            <person name="Kallberg Y."/>
            <person name="Tangrot J."/>
            <person name="Rosling A."/>
        </authorList>
    </citation>
    <scope>NUCLEOTIDE SEQUENCE</scope>
    <source>
        <strain evidence="2">87-6 pot B 2015</strain>
    </source>
</reference>
<evidence type="ECO:0000313" key="3">
    <source>
        <dbReference type="Proteomes" id="UP000789375"/>
    </source>
</evidence>
<dbReference type="Gene3D" id="1.10.10.10">
    <property type="entry name" value="Winged helix-like DNA-binding domain superfamily/Winged helix DNA-binding domain"/>
    <property type="match status" value="1"/>
</dbReference>
<feature type="region of interest" description="Disordered" evidence="1">
    <location>
        <begin position="29"/>
        <end position="51"/>
    </location>
</feature>
<gene>
    <name evidence="2" type="ORF">FMOSSE_LOCUS7210</name>
</gene>
<dbReference type="EMBL" id="CAJVPP010001638">
    <property type="protein sequence ID" value="CAG8566050.1"/>
    <property type="molecule type" value="Genomic_DNA"/>
</dbReference>
<dbReference type="InterPro" id="IPR036388">
    <property type="entry name" value="WH-like_DNA-bd_sf"/>
</dbReference>
<comment type="caution">
    <text evidence="2">The sequence shown here is derived from an EMBL/GenBank/DDBJ whole genome shotgun (WGS) entry which is preliminary data.</text>
</comment>
<name>A0A9N9BEW9_FUNMO</name>